<accession>A0ABU8GT26</accession>
<evidence type="ECO:0000259" key="3">
    <source>
        <dbReference type="Pfam" id="PF00005"/>
    </source>
</evidence>
<dbReference type="InterPro" id="IPR003439">
    <property type="entry name" value="ABC_transporter-like_ATP-bd"/>
</dbReference>
<comment type="similarity">
    <text evidence="1">Belongs to the ABC transporter superfamily.</text>
</comment>
<dbReference type="PANTHER" id="PTHR43335:SF2">
    <property type="entry name" value="ABC TRANSPORTER, ATP-BINDING PROTEIN"/>
    <property type="match status" value="1"/>
</dbReference>
<keyword evidence="4" id="KW-0067">ATP-binding</keyword>
<dbReference type="RefSeq" id="WP_336538072.1">
    <property type="nucleotide sequence ID" value="NZ_JBBAYL010000021.1"/>
</dbReference>
<dbReference type="GO" id="GO:0005524">
    <property type="term" value="F:ATP binding"/>
    <property type="evidence" value="ECO:0007669"/>
    <property type="project" value="UniProtKB-KW"/>
</dbReference>
<evidence type="ECO:0000313" key="5">
    <source>
        <dbReference type="Proteomes" id="UP001365781"/>
    </source>
</evidence>
<dbReference type="Gene3D" id="3.40.50.300">
    <property type="entry name" value="P-loop containing nucleotide triphosphate hydrolases"/>
    <property type="match status" value="1"/>
</dbReference>
<sequence length="147" mass="15624">MCSAATRSASSWRTRHGCARCRAGGSRRRSPRAAEAVDLGDRLGHRLRTLSGGMKQRVGIAQAIVNAPTLLLLDEPTAGLDPRQRSDFHALVRRWGRHACVVVSTHLMEDVAGACDDVTVLRSGRVAFHGPLDALDAAGGYAAVVTA</sequence>
<dbReference type="InterPro" id="IPR027417">
    <property type="entry name" value="P-loop_NTPase"/>
</dbReference>
<name>A0ABU8GT26_9ACTN</name>
<dbReference type="Proteomes" id="UP001365781">
    <property type="component" value="Unassembled WGS sequence"/>
</dbReference>
<evidence type="ECO:0000256" key="1">
    <source>
        <dbReference type="ARBA" id="ARBA00005417"/>
    </source>
</evidence>
<evidence type="ECO:0000256" key="2">
    <source>
        <dbReference type="ARBA" id="ARBA00022448"/>
    </source>
</evidence>
<proteinExistence type="inferred from homology"/>
<feature type="domain" description="ABC transporter" evidence="3">
    <location>
        <begin position="29"/>
        <end position="78"/>
    </location>
</feature>
<keyword evidence="4" id="KW-0547">Nucleotide-binding</keyword>
<organism evidence="4 5">
    <name type="scientific">Streptomyces brasiliscabiei</name>
    <dbReference type="NCBI Taxonomy" id="2736302"/>
    <lineage>
        <taxon>Bacteria</taxon>
        <taxon>Bacillati</taxon>
        <taxon>Actinomycetota</taxon>
        <taxon>Actinomycetes</taxon>
        <taxon>Kitasatosporales</taxon>
        <taxon>Streptomycetaceae</taxon>
        <taxon>Streptomyces</taxon>
    </lineage>
</organism>
<dbReference type="Pfam" id="PF00005">
    <property type="entry name" value="ABC_tran"/>
    <property type="match status" value="1"/>
</dbReference>
<keyword evidence="5" id="KW-1185">Reference proteome</keyword>
<reference evidence="4 5" key="1">
    <citation type="submission" date="2024-03" db="EMBL/GenBank/DDBJ databases">
        <title>First Report of Pectobacterium brasiliscabiei causing potato scab in china.</title>
        <authorList>
            <person name="Handique U."/>
        </authorList>
    </citation>
    <scope>NUCLEOTIDE SEQUENCE [LARGE SCALE GENOMIC DNA]</scope>
    <source>
        <strain evidence="4 5">ZRIMU1503</strain>
    </source>
</reference>
<protein>
    <submittedName>
        <fullName evidence="4">ATP-binding cassette domain-containing protein</fullName>
    </submittedName>
</protein>
<gene>
    <name evidence="4" type="ORF">WB403_45365</name>
</gene>
<dbReference type="SUPFAM" id="SSF52540">
    <property type="entry name" value="P-loop containing nucleoside triphosphate hydrolases"/>
    <property type="match status" value="1"/>
</dbReference>
<keyword evidence="2" id="KW-0813">Transport</keyword>
<dbReference type="PANTHER" id="PTHR43335">
    <property type="entry name" value="ABC TRANSPORTER, ATP-BINDING PROTEIN"/>
    <property type="match status" value="1"/>
</dbReference>
<comment type="caution">
    <text evidence="4">The sequence shown here is derived from an EMBL/GenBank/DDBJ whole genome shotgun (WGS) entry which is preliminary data.</text>
</comment>
<evidence type="ECO:0000313" key="4">
    <source>
        <dbReference type="EMBL" id="MEI5616351.1"/>
    </source>
</evidence>
<dbReference type="EMBL" id="JBBAYM010000052">
    <property type="protein sequence ID" value="MEI5616351.1"/>
    <property type="molecule type" value="Genomic_DNA"/>
</dbReference>